<keyword evidence="2" id="KW-1185">Reference proteome</keyword>
<evidence type="ECO:0000313" key="2">
    <source>
        <dbReference type="Proteomes" id="UP001150879"/>
    </source>
</evidence>
<evidence type="ECO:0000313" key="1">
    <source>
        <dbReference type="EMBL" id="KAJ5206717.1"/>
    </source>
</evidence>
<dbReference type="Proteomes" id="UP001150879">
    <property type="component" value="Unassembled WGS sequence"/>
</dbReference>
<sequence length="79" mass="8992">MIAMFILEHRGDCTEFAILEKGSYNISLRMRYQNDALIIRLPQPGAVYFSEQKVVNEVAVMRFLTDQTSIPVPSTLGTR</sequence>
<organism evidence="1 2">
    <name type="scientific">Penicillium cf. griseofulvum</name>
    <dbReference type="NCBI Taxonomy" id="2972120"/>
    <lineage>
        <taxon>Eukaryota</taxon>
        <taxon>Fungi</taxon>
        <taxon>Dikarya</taxon>
        <taxon>Ascomycota</taxon>
        <taxon>Pezizomycotina</taxon>
        <taxon>Eurotiomycetes</taxon>
        <taxon>Eurotiomycetidae</taxon>
        <taxon>Eurotiales</taxon>
        <taxon>Aspergillaceae</taxon>
        <taxon>Penicillium</taxon>
    </lineage>
</organism>
<dbReference type="Gene3D" id="3.30.200.20">
    <property type="entry name" value="Phosphorylase Kinase, domain 1"/>
    <property type="match status" value="1"/>
</dbReference>
<proteinExistence type="predicted"/>
<reference evidence="1" key="1">
    <citation type="submission" date="2022-11" db="EMBL/GenBank/DDBJ databases">
        <authorList>
            <person name="Petersen C."/>
        </authorList>
    </citation>
    <scope>NUCLEOTIDE SEQUENCE</scope>
    <source>
        <strain evidence="1">IBT 16849</strain>
    </source>
</reference>
<evidence type="ECO:0008006" key="3">
    <source>
        <dbReference type="Google" id="ProtNLM"/>
    </source>
</evidence>
<gene>
    <name evidence="1" type="ORF">N7472_003165</name>
</gene>
<comment type="caution">
    <text evidence="1">The sequence shown here is derived from an EMBL/GenBank/DDBJ whole genome shotgun (WGS) entry which is preliminary data.</text>
</comment>
<accession>A0A9W9T290</accession>
<reference evidence="1" key="2">
    <citation type="journal article" date="2023" name="IMA Fungus">
        <title>Comparative genomic study of the Penicillium genus elucidates a diverse pangenome and 15 lateral gene transfer events.</title>
        <authorList>
            <person name="Petersen C."/>
            <person name="Sorensen T."/>
            <person name="Nielsen M.R."/>
            <person name="Sondergaard T.E."/>
            <person name="Sorensen J.L."/>
            <person name="Fitzpatrick D.A."/>
            <person name="Frisvad J.C."/>
            <person name="Nielsen K.L."/>
        </authorList>
    </citation>
    <scope>NUCLEOTIDE SEQUENCE</scope>
    <source>
        <strain evidence="1">IBT 16849</strain>
    </source>
</reference>
<dbReference type="AlphaFoldDB" id="A0A9W9T290"/>
<name>A0A9W9T290_9EURO</name>
<dbReference type="EMBL" id="JAPQKP010000002">
    <property type="protein sequence ID" value="KAJ5206717.1"/>
    <property type="molecule type" value="Genomic_DNA"/>
</dbReference>
<protein>
    <recommendedName>
        <fullName evidence="3">Aminoglycoside phosphotransferase domain-containing protein</fullName>
    </recommendedName>
</protein>